<feature type="region of interest" description="Disordered" evidence="1">
    <location>
        <begin position="210"/>
        <end position="236"/>
    </location>
</feature>
<name>A0AAN8PP59_PATCE</name>
<dbReference type="SUPFAM" id="SSF57924">
    <property type="entry name" value="Inhibitor of apoptosis (IAP) repeat"/>
    <property type="match status" value="2"/>
</dbReference>
<dbReference type="SMART" id="SM00238">
    <property type="entry name" value="BIR"/>
    <property type="match status" value="2"/>
</dbReference>
<feature type="compositionally biased region" description="Polar residues" evidence="1">
    <location>
        <begin position="219"/>
        <end position="236"/>
    </location>
</feature>
<evidence type="ECO:0000313" key="3">
    <source>
        <dbReference type="Proteomes" id="UP001347796"/>
    </source>
</evidence>
<accession>A0AAN8PP59</accession>
<gene>
    <name evidence="2" type="ORF">SNE40_008818</name>
</gene>
<sequence>MSDNFDDTINLSERLKSYNGWSSAKCYVELSLAGYRYTGQLDRVQCDYCNKKVVQWTVNDNALEVHARFDPDCIFLKHIGYSRNLPIPRFTHFCKYSERLESVRTVDEQFSRNLPPLAKIAEAGFFYQGTLDRMVCYHCGLILRDWERDTDPIATHKRFKSSCLYVTRLSNIYAGQNIPLVREEEQPSMEVLLQNERSCTSRIGKFIQESGGNWHEQRGPSSSLSLTNGVDRQSTN</sequence>
<dbReference type="GO" id="GO:0005634">
    <property type="term" value="C:nucleus"/>
    <property type="evidence" value="ECO:0007669"/>
    <property type="project" value="TreeGrafter"/>
</dbReference>
<dbReference type="CDD" id="cd00022">
    <property type="entry name" value="BIR"/>
    <property type="match status" value="1"/>
</dbReference>
<evidence type="ECO:0000313" key="2">
    <source>
        <dbReference type="EMBL" id="KAK6180839.1"/>
    </source>
</evidence>
<dbReference type="GO" id="GO:0005737">
    <property type="term" value="C:cytoplasm"/>
    <property type="evidence" value="ECO:0007669"/>
    <property type="project" value="TreeGrafter"/>
</dbReference>
<keyword evidence="3" id="KW-1185">Reference proteome</keyword>
<dbReference type="Proteomes" id="UP001347796">
    <property type="component" value="Unassembled WGS sequence"/>
</dbReference>
<protein>
    <submittedName>
        <fullName evidence="2">Uncharacterized protein</fullName>
    </submittedName>
</protein>
<dbReference type="PROSITE" id="PS50143">
    <property type="entry name" value="BIR_REPEAT_2"/>
    <property type="match status" value="2"/>
</dbReference>
<organism evidence="2 3">
    <name type="scientific">Patella caerulea</name>
    <name type="common">Rayed Mediterranean limpet</name>
    <dbReference type="NCBI Taxonomy" id="87958"/>
    <lineage>
        <taxon>Eukaryota</taxon>
        <taxon>Metazoa</taxon>
        <taxon>Spiralia</taxon>
        <taxon>Lophotrochozoa</taxon>
        <taxon>Mollusca</taxon>
        <taxon>Gastropoda</taxon>
        <taxon>Patellogastropoda</taxon>
        <taxon>Patelloidea</taxon>
        <taxon>Patellidae</taxon>
        <taxon>Patella</taxon>
    </lineage>
</organism>
<dbReference type="InterPro" id="IPR001370">
    <property type="entry name" value="BIR_rpt"/>
</dbReference>
<dbReference type="Pfam" id="PF00653">
    <property type="entry name" value="BIR"/>
    <property type="match status" value="2"/>
</dbReference>
<dbReference type="Gene3D" id="1.10.1170.10">
    <property type="entry name" value="Inhibitor Of Apoptosis Protein (2mihbC-IAP-1), Chain A"/>
    <property type="match status" value="2"/>
</dbReference>
<dbReference type="EMBL" id="JAZGQO010000007">
    <property type="protein sequence ID" value="KAK6180839.1"/>
    <property type="molecule type" value="Genomic_DNA"/>
</dbReference>
<dbReference type="PANTHER" id="PTHR10044:SF139">
    <property type="entry name" value="DEATH-ASSOCIATED INHIBITOR OF APOPTOSIS 2"/>
    <property type="match status" value="1"/>
</dbReference>
<evidence type="ECO:0000256" key="1">
    <source>
        <dbReference type="SAM" id="MobiDB-lite"/>
    </source>
</evidence>
<reference evidence="2 3" key="1">
    <citation type="submission" date="2024-01" db="EMBL/GenBank/DDBJ databases">
        <title>The genome of the rayed Mediterranean limpet Patella caerulea (Linnaeus, 1758).</title>
        <authorList>
            <person name="Anh-Thu Weber A."/>
            <person name="Halstead-Nussloch G."/>
        </authorList>
    </citation>
    <scope>NUCLEOTIDE SEQUENCE [LARGE SCALE GENOMIC DNA]</scope>
    <source>
        <strain evidence="2">AATW-2023a</strain>
        <tissue evidence="2">Whole specimen</tissue>
    </source>
</reference>
<dbReference type="InterPro" id="IPR050784">
    <property type="entry name" value="IAP"/>
</dbReference>
<dbReference type="GO" id="GO:0051726">
    <property type="term" value="P:regulation of cell cycle"/>
    <property type="evidence" value="ECO:0007669"/>
    <property type="project" value="TreeGrafter"/>
</dbReference>
<dbReference type="AlphaFoldDB" id="A0AAN8PP59"/>
<comment type="caution">
    <text evidence="2">The sequence shown here is derived from an EMBL/GenBank/DDBJ whole genome shotgun (WGS) entry which is preliminary data.</text>
</comment>
<dbReference type="PANTHER" id="PTHR10044">
    <property type="entry name" value="INHIBITOR OF APOPTOSIS"/>
    <property type="match status" value="1"/>
</dbReference>
<proteinExistence type="predicted"/>
<dbReference type="PROSITE" id="PS01282">
    <property type="entry name" value="BIR_REPEAT_1"/>
    <property type="match status" value="1"/>
</dbReference>